<keyword evidence="3 4" id="KW-0012">Acyltransferase</keyword>
<dbReference type="GO" id="GO:0005737">
    <property type="term" value="C:cytoplasm"/>
    <property type="evidence" value="ECO:0007669"/>
    <property type="project" value="TreeGrafter"/>
</dbReference>
<organism evidence="4">
    <name type="scientific">bioreactor metagenome</name>
    <dbReference type="NCBI Taxonomy" id="1076179"/>
    <lineage>
        <taxon>unclassified sequences</taxon>
        <taxon>metagenomes</taxon>
        <taxon>ecological metagenomes</taxon>
    </lineage>
</organism>
<dbReference type="GO" id="GO:0030163">
    <property type="term" value="P:protein catabolic process"/>
    <property type="evidence" value="ECO:0007669"/>
    <property type="project" value="InterPro"/>
</dbReference>
<comment type="caution">
    <text evidence="4">The sequence shown here is derived from an EMBL/GenBank/DDBJ whole genome shotgun (WGS) entry which is preliminary data.</text>
</comment>
<evidence type="ECO:0000256" key="1">
    <source>
        <dbReference type="ARBA" id="ARBA00022490"/>
    </source>
</evidence>
<gene>
    <name evidence="4" type="primary">aat_7</name>
    <name evidence="4" type="ORF">SDC9_49648</name>
</gene>
<accession>A0A644WHY8</accession>
<dbReference type="Gene3D" id="3.40.630.70">
    <property type="entry name" value="Leucyl/phenylalanyl-tRNA-protein transferase, C-terminal domain"/>
    <property type="match status" value="1"/>
</dbReference>
<dbReference type="InterPro" id="IPR004616">
    <property type="entry name" value="Leu/Phe-tRNA_Trfase"/>
</dbReference>
<protein>
    <submittedName>
        <fullName evidence="4">Leucyl/phenylalanyl-tRNA--protein transferase</fullName>
        <ecNumber evidence="4">2.3.2.6</ecNumber>
    </submittedName>
</protein>
<dbReference type="GO" id="GO:0008914">
    <property type="term" value="F:leucyl-tRNA--protein transferase activity"/>
    <property type="evidence" value="ECO:0007669"/>
    <property type="project" value="UniProtKB-EC"/>
</dbReference>
<dbReference type="AlphaFoldDB" id="A0A644WHY8"/>
<keyword evidence="1" id="KW-0963">Cytoplasm</keyword>
<sequence length="212" mass="24441">MAVYRLPDNIVFPDPREAEPDGLLAVGGDYSVERMLLAYNHGIFPWFQYKKDIYWYATNPRMVIFPEKYVPNHGLRRVLRKSPFQITINSCFEDVVNHCAKVKRKEKGTWINRNYKKSFSELHRLGYAVSVEAWLGEELAGGLYGIIAGPGFTGESMFTLHPNASKVAFHHLILLARHMKWKFIDAQQDTPHMRTLGGELVPFDVFYSMLTD</sequence>
<dbReference type="SUPFAM" id="SSF55729">
    <property type="entry name" value="Acyl-CoA N-acyltransferases (Nat)"/>
    <property type="match status" value="1"/>
</dbReference>
<dbReference type="InterPro" id="IPR016181">
    <property type="entry name" value="Acyl_CoA_acyltransferase"/>
</dbReference>
<dbReference type="NCBIfam" id="TIGR00667">
    <property type="entry name" value="aat"/>
    <property type="match status" value="1"/>
</dbReference>
<dbReference type="Gene3D" id="3.30.70.3550">
    <property type="entry name" value="Leucyl/phenylalanyl-tRNA-protein transferase, N-terminal domain"/>
    <property type="match status" value="1"/>
</dbReference>
<reference evidence="4" key="1">
    <citation type="submission" date="2019-08" db="EMBL/GenBank/DDBJ databases">
        <authorList>
            <person name="Kucharzyk K."/>
            <person name="Murdoch R.W."/>
            <person name="Higgins S."/>
            <person name="Loffler F."/>
        </authorList>
    </citation>
    <scope>NUCLEOTIDE SEQUENCE</scope>
</reference>
<dbReference type="PANTHER" id="PTHR30098:SF2">
    <property type="entry name" value="LEUCYL_PHENYLALANYL-TRNA--PROTEIN TRANSFERASE"/>
    <property type="match status" value="1"/>
</dbReference>
<evidence type="ECO:0000256" key="2">
    <source>
        <dbReference type="ARBA" id="ARBA00022679"/>
    </source>
</evidence>
<dbReference type="InterPro" id="IPR042203">
    <property type="entry name" value="Leu/Phe-tRNA_Trfase_C"/>
</dbReference>
<dbReference type="HAMAP" id="MF_00688">
    <property type="entry name" value="Leu_Phe_trans"/>
    <property type="match status" value="1"/>
</dbReference>
<dbReference type="EC" id="2.3.2.6" evidence="4"/>
<evidence type="ECO:0000256" key="3">
    <source>
        <dbReference type="ARBA" id="ARBA00023315"/>
    </source>
</evidence>
<keyword evidence="2 4" id="KW-0808">Transferase</keyword>
<dbReference type="Pfam" id="PF03588">
    <property type="entry name" value="Leu_Phe_trans"/>
    <property type="match status" value="1"/>
</dbReference>
<dbReference type="InterPro" id="IPR042221">
    <property type="entry name" value="Leu/Phe-tRNA_Trfase_N"/>
</dbReference>
<proteinExistence type="inferred from homology"/>
<name>A0A644WHY8_9ZZZZ</name>
<dbReference type="EMBL" id="VSSQ01000948">
    <property type="protein sequence ID" value="MPM03382.1"/>
    <property type="molecule type" value="Genomic_DNA"/>
</dbReference>
<dbReference type="PANTHER" id="PTHR30098">
    <property type="entry name" value="LEUCYL/PHENYLALANYL-TRNA--PROTEIN TRANSFERASE"/>
    <property type="match status" value="1"/>
</dbReference>
<evidence type="ECO:0000313" key="4">
    <source>
        <dbReference type="EMBL" id="MPM03382.1"/>
    </source>
</evidence>